<evidence type="ECO:0000313" key="4">
    <source>
        <dbReference type="Proteomes" id="UP000308828"/>
    </source>
</evidence>
<dbReference type="SMART" id="SM00052">
    <property type="entry name" value="EAL"/>
    <property type="match status" value="1"/>
</dbReference>
<dbReference type="EMBL" id="STGV01000011">
    <property type="protein sequence ID" value="THV19750.1"/>
    <property type="molecule type" value="Genomic_DNA"/>
</dbReference>
<evidence type="ECO:0000259" key="1">
    <source>
        <dbReference type="PROSITE" id="PS50883"/>
    </source>
</evidence>
<dbReference type="SUPFAM" id="SSF141868">
    <property type="entry name" value="EAL domain-like"/>
    <property type="match status" value="1"/>
</dbReference>
<dbReference type="CDD" id="cd01949">
    <property type="entry name" value="GGDEF"/>
    <property type="match status" value="1"/>
</dbReference>
<dbReference type="InterPro" id="IPR035919">
    <property type="entry name" value="EAL_sf"/>
</dbReference>
<dbReference type="InterPro" id="IPR000160">
    <property type="entry name" value="GGDEF_dom"/>
</dbReference>
<dbReference type="PROSITE" id="PS50883">
    <property type="entry name" value="EAL"/>
    <property type="match status" value="1"/>
</dbReference>
<dbReference type="InterPro" id="IPR052155">
    <property type="entry name" value="Biofilm_reg_signaling"/>
</dbReference>
<proteinExistence type="predicted"/>
<dbReference type="Pfam" id="PF00563">
    <property type="entry name" value="EAL"/>
    <property type="match status" value="1"/>
</dbReference>
<feature type="domain" description="EAL" evidence="1">
    <location>
        <begin position="469"/>
        <end position="720"/>
    </location>
</feature>
<dbReference type="InterPro" id="IPR001633">
    <property type="entry name" value="EAL_dom"/>
</dbReference>
<dbReference type="InterPro" id="IPR043128">
    <property type="entry name" value="Rev_trsase/Diguanyl_cyclase"/>
</dbReference>
<name>A0A4S8NR98_9HYPH</name>
<dbReference type="Pfam" id="PF05228">
    <property type="entry name" value="CHASE4"/>
    <property type="match status" value="1"/>
</dbReference>
<dbReference type="OrthoDB" id="9814202at2"/>
<dbReference type="Gene3D" id="3.20.20.450">
    <property type="entry name" value="EAL domain"/>
    <property type="match status" value="1"/>
</dbReference>
<dbReference type="CDD" id="cd01948">
    <property type="entry name" value="EAL"/>
    <property type="match status" value="1"/>
</dbReference>
<gene>
    <name evidence="3" type="ORF">FAA97_20535</name>
</gene>
<dbReference type="Proteomes" id="UP000308828">
    <property type="component" value="Unassembled WGS sequence"/>
</dbReference>
<dbReference type="NCBIfam" id="TIGR00254">
    <property type="entry name" value="GGDEF"/>
    <property type="match status" value="1"/>
</dbReference>
<dbReference type="Gene3D" id="3.30.70.270">
    <property type="match status" value="1"/>
</dbReference>
<reference evidence="3 4" key="1">
    <citation type="submission" date="2019-04" db="EMBL/GenBank/DDBJ databases">
        <title>Genome sequence of strain shin9-1.</title>
        <authorList>
            <person name="Gao J."/>
            <person name="Sun J."/>
        </authorList>
    </citation>
    <scope>NUCLEOTIDE SEQUENCE [LARGE SCALE GENOMIC DNA]</scope>
    <source>
        <strain evidence="4">shin9-1</strain>
    </source>
</reference>
<dbReference type="GO" id="GO:0003824">
    <property type="term" value="F:catalytic activity"/>
    <property type="evidence" value="ECO:0007669"/>
    <property type="project" value="UniProtKB-ARBA"/>
</dbReference>
<dbReference type="SMART" id="SM00267">
    <property type="entry name" value="GGDEF"/>
    <property type="match status" value="1"/>
</dbReference>
<keyword evidence="4" id="KW-1185">Reference proteome</keyword>
<dbReference type="FunFam" id="3.30.70.270:FF:000001">
    <property type="entry name" value="Diguanylate cyclase domain protein"/>
    <property type="match status" value="1"/>
</dbReference>
<feature type="domain" description="GGDEF" evidence="2">
    <location>
        <begin position="330"/>
        <end position="460"/>
    </location>
</feature>
<dbReference type="PANTHER" id="PTHR44757:SF2">
    <property type="entry name" value="BIOFILM ARCHITECTURE MAINTENANCE PROTEIN MBAA"/>
    <property type="match status" value="1"/>
</dbReference>
<dbReference type="AlphaFoldDB" id="A0A4S8NR98"/>
<accession>A0A4S8NR98</accession>
<comment type="caution">
    <text evidence="3">The sequence shown here is derived from an EMBL/GenBank/DDBJ whole genome shotgun (WGS) entry which is preliminary data.</text>
</comment>
<dbReference type="InterPro" id="IPR029787">
    <property type="entry name" value="Nucleotide_cyclase"/>
</dbReference>
<evidence type="ECO:0000313" key="3">
    <source>
        <dbReference type="EMBL" id="THV19750.1"/>
    </source>
</evidence>
<dbReference type="SUPFAM" id="SSF55073">
    <property type="entry name" value="Nucleotide cyclase"/>
    <property type="match status" value="1"/>
</dbReference>
<dbReference type="InterPro" id="IPR007892">
    <property type="entry name" value="CHASE4"/>
</dbReference>
<dbReference type="RefSeq" id="WP_136600445.1">
    <property type="nucleotide sequence ID" value="NZ_STGV01000011.1"/>
</dbReference>
<sequence length="728" mass="79201">MHRMFRRKPFLVLGLPLAVATLTVGLLFGALFLSAATSDEAANQRQQDLLELVVTKLEAEVAHNQESATVWDDAVVEVRQRNKDWIASNLGEWMHSYFQHDAALVLDNTGKPIYEFVAEPSASVSGANIAKIAAPLVSKLQKRLAAGEISAGTTILSIGESDLLDLNGRAAIFSIKPIISDSGEIEQKPGAENLHVAVRYLDGVLLSELAQDYQFQDLIFVRQPTDGPDKSSVALLSASGHTIGYFQWQPFSPGASVIQAVSPVIIAVGLSAFLLMSFLGHAIWRRSTSLAESQQELRHLAMHDPLTGLANRTTFHRTLVQNLDSATAETGIAVMFVDLDHFKEVNDSFGHPVGDSLIKEVANRLREIAPSALVSRVGGDEFTLLLPAEDLKTIDRLAEEIIDRLRMPFQIEGSLITVGASIGVSLFSPGVDATEMTRRADIALYHAKAAGRNTFAVFGTHMEEILRRRRALESDLATALETGTQLAVHYQPVYSAIDGRMSSMEALCRWMHPTFGAISPDVFVPIAEECGLIQKLGLYVLEEACSLLADVQDCDVGISVNASAIELMAPGYALRVLTMLSKFSLDPSRLEIEITERVATDSEGKAAAAIRSLRDAGVRFAIDDFGIGTSSFGQLLNLNVDRIKIDKMFVDQLHENGGAPLVEAIVQMARHKGLKTTAEGVETADQRVTLTSLGCDNLQGFQLSKPLNRPNTIRLLSQQEQTRVSAVL</sequence>
<organism evidence="3 4">
    <name type="scientific">Peteryoungia ipomoeae</name>
    <dbReference type="NCBI Taxonomy" id="1210932"/>
    <lineage>
        <taxon>Bacteria</taxon>
        <taxon>Pseudomonadati</taxon>
        <taxon>Pseudomonadota</taxon>
        <taxon>Alphaproteobacteria</taxon>
        <taxon>Hyphomicrobiales</taxon>
        <taxon>Rhizobiaceae</taxon>
        <taxon>Peteryoungia</taxon>
    </lineage>
</organism>
<protein>
    <submittedName>
        <fullName evidence="3">EAL domain-containing protein</fullName>
    </submittedName>
</protein>
<dbReference type="Pfam" id="PF00990">
    <property type="entry name" value="GGDEF"/>
    <property type="match status" value="1"/>
</dbReference>
<dbReference type="PROSITE" id="PS50887">
    <property type="entry name" value="GGDEF"/>
    <property type="match status" value="1"/>
</dbReference>
<dbReference type="PANTHER" id="PTHR44757">
    <property type="entry name" value="DIGUANYLATE CYCLASE DGCP"/>
    <property type="match status" value="1"/>
</dbReference>
<evidence type="ECO:0000259" key="2">
    <source>
        <dbReference type="PROSITE" id="PS50887"/>
    </source>
</evidence>